<accession>A0A1V1HZ02</accession>
<evidence type="ECO:0000313" key="3">
    <source>
        <dbReference type="Proteomes" id="UP000245622"/>
    </source>
</evidence>
<feature type="region of interest" description="Disordered" evidence="1">
    <location>
        <begin position="228"/>
        <end position="252"/>
    </location>
</feature>
<feature type="region of interest" description="Disordered" evidence="1">
    <location>
        <begin position="24"/>
        <end position="51"/>
    </location>
</feature>
<protein>
    <submittedName>
        <fullName evidence="2">Uncharacterized protein</fullName>
    </submittedName>
</protein>
<feature type="compositionally biased region" description="Acidic residues" evidence="1">
    <location>
        <begin position="230"/>
        <end position="252"/>
    </location>
</feature>
<organism evidence="2 3">
    <name type="scientific">Romboutsia ilealis</name>
    <dbReference type="NCBI Taxonomy" id="1115758"/>
    <lineage>
        <taxon>Bacteria</taxon>
        <taxon>Bacillati</taxon>
        <taxon>Bacillota</taxon>
        <taxon>Clostridia</taxon>
        <taxon>Peptostreptococcales</taxon>
        <taxon>Peptostreptococcaceae</taxon>
        <taxon>Romboutsia</taxon>
    </lineage>
</organism>
<dbReference type="EMBL" id="LN555523">
    <property type="protein sequence ID" value="CED93129.1"/>
    <property type="molecule type" value="Genomic_DNA"/>
</dbReference>
<name>A0A1V1HZ02_9FIRM</name>
<feature type="compositionally biased region" description="Basic and acidic residues" evidence="1">
    <location>
        <begin position="30"/>
        <end position="51"/>
    </location>
</feature>
<proteinExistence type="predicted"/>
<dbReference type="Proteomes" id="UP000245622">
    <property type="component" value="Chromosome 1"/>
</dbReference>
<keyword evidence="3" id="KW-1185">Reference proteome</keyword>
<dbReference type="AlphaFoldDB" id="A0A1V1HZ02"/>
<sequence>MNNLLLIIGMIALSNGNISLGNLPLFDNKNNPKGENSDNKRTREKKIRDNPRKRIKKKISTNNRSELFKFNMNDINRGMKMMDLSDEDLERGMEIITRTKKYMSPDERKILIKIESLLDLVKGIKKLSNIEFDDYEETNFFRSMDEEDKKNMMIKEILEVFPEKRKDSLDKAIDMKKKIDLFAELFLPDDFGEGGFSLSSLVNINNLGSMNNLKLLGSLLRSDDDKTYEEYDCDDEEYDDDDYEDEYEDDDE</sequence>
<reference evidence="2 3" key="1">
    <citation type="submission" date="2014-04" db="EMBL/GenBank/DDBJ databases">
        <authorList>
            <person name="Hornung B.V."/>
        </authorList>
    </citation>
    <scope>NUCLEOTIDE SEQUENCE [LARGE SCALE GENOMIC DNA]</scope>
    <source>
        <strain evidence="2 3">CRIB</strain>
    </source>
</reference>
<evidence type="ECO:0000313" key="2">
    <source>
        <dbReference type="EMBL" id="CED93129.1"/>
    </source>
</evidence>
<dbReference type="KEGG" id="ril:CRIB_372"/>
<evidence type="ECO:0000256" key="1">
    <source>
        <dbReference type="SAM" id="MobiDB-lite"/>
    </source>
</evidence>
<gene>
    <name evidence="2" type="ORF">CRIB_372</name>
</gene>